<dbReference type="EMBL" id="JANPWZ010003075">
    <property type="protein sequence ID" value="KAJ3554415.1"/>
    <property type="molecule type" value="Genomic_DNA"/>
</dbReference>
<dbReference type="Proteomes" id="UP001148614">
    <property type="component" value="Unassembled WGS sequence"/>
</dbReference>
<feature type="compositionally biased region" description="Polar residues" evidence="2">
    <location>
        <begin position="242"/>
        <end position="258"/>
    </location>
</feature>
<feature type="region of interest" description="Disordered" evidence="2">
    <location>
        <begin position="313"/>
        <end position="365"/>
    </location>
</feature>
<evidence type="ECO:0000259" key="3">
    <source>
        <dbReference type="Pfam" id="PF25438"/>
    </source>
</evidence>
<sequence>MNQLPNSEQAVIQRLRAQLKSKEDDLVEARQQILQLQSSARLSHPTGASSLSIAERSSNAHGDIHLPVVPVSQRVVSAGNAGGKSHSRSHVDPRASHQYPSGDEPHPYAVKRPRTMSQQTPSSQKMDRAASNLSTRSAGPFTVPARHVDSRQHGISRPQGSWSDPADWFAAQEDASPNFVAAFSNASHPSDMDMPNPSMSVCGSMTSCPTYDNTAPMTRQNSQFDSPSMAGGVRMIKMGSQMSHGQDTYFPDSSQQSLEYDETSPYLEKPQFREDALFAVGSSLTVLAREPYASASPNDGLLVSPDMERSLSSTSVASAKSTSSSLSARAKVTLKQQNHRALNAPLKPKPSIDESKVEPTLDEKNDGKAVITKTKYVRPRQPKVFCELCDEHKEGFRGDHELRRHKDAKHQILVKKFICVDPQELGLPVNVQVVNPLSKCKACKAQKKYGAYYNAAAHLRRTHFKEKPSRCKNKNAGTAGGDEDKRGGKGGGDWPSMHELKNWMREMYVQQDPQQPKEDDDMDEDVDGGQPIFGDSEMTASIGASSSSGFDSPSMTNLDYGFATPLTMNVAGLSYIDAMPLSSADFSFGGPTNLPLAFNADGTAYSTIDQMHSLSSAVSSSATMTPLTVFNDAQQHHFDNVGYQYTA</sequence>
<feature type="domain" description="DUF7896" evidence="3">
    <location>
        <begin position="414"/>
        <end position="507"/>
    </location>
</feature>
<feature type="compositionally biased region" description="Polar residues" evidence="2">
    <location>
        <begin position="115"/>
        <end position="124"/>
    </location>
</feature>
<accession>A0A9W8N4G0</accession>
<feature type="compositionally biased region" description="Low complexity" evidence="2">
    <location>
        <begin position="313"/>
        <end position="331"/>
    </location>
</feature>
<feature type="coiled-coil region" evidence="1">
    <location>
        <begin position="12"/>
        <end position="39"/>
    </location>
</feature>
<name>A0A9W8N4G0_9PEZI</name>
<dbReference type="VEuPathDB" id="FungiDB:F4678DRAFT_306616"/>
<evidence type="ECO:0000256" key="2">
    <source>
        <dbReference type="SAM" id="MobiDB-lite"/>
    </source>
</evidence>
<dbReference type="InterPro" id="IPR057218">
    <property type="entry name" value="DUF7896"/>
</dbReference>
<organism evidence="4 5">
    <name type="scientific">Xylaria arbuscula</name>
    <dbReference type="NCBI Taxonomy" id="114810"/>
    <lineage>
        <taxon>Eukaryota</taxon>
        <taxon>Fungi</taxon>
        <taxon>Dikarya</taxon>
        <taxon>Ascomycota</taxon>
        <taxon>Pezizomycotina</taxon>
        <taxon>Sordariomycetes</taxon>
        <taxon>Xylariomycetidae</taxon>
        <taxon>Xylariales</taxon>
        <taxon>Xylariaceae</taxon>
        <taxon>Xylaria</taxon>
    </lineage>
</organism>
<protein>
    <recommendedName>
        <fullName evidence="3">DUF7896 domain-containing protein</fullName>
    </recommendedName>
</protein>
<evidence type="ECO:0000313" key="4">
    <source>
        <dbReference type="EMBL" id="KAJ3554415.1"/>
    </source>
</evidence>
<dbReference type="Pfam" id="PF25438">
    <property type="entry name" value="DUF7896"/>
    <property type="match status" value="1"/>
</dbReference>
<evidence type="ECO:0000256" key="1">
    <source>
        <dbReference type="SAM" id="Coils"/>
    </source>
</evidence>
<evidence type="ECO:0000313" key="5">
    <source>
        <dbReference type="Proteomes" id="UP001148614"/>
    </source>
</evidence>
<keyword evidence="5" id="KW-1185">Reference proteome</keyword>
<reference evidence="4" key="1">
    <citation type="submission" date="2022-07" db="EMBL/GenBank/DDBJ databases">
        <title>Genome Sequence of Xylaria arbuscula.</title>
        <authorList>
            <person name="Buettner E."/>
        </authorList>
    </citation>
    <scope>NUCLEOTIDE SEQUENCE</scope>
    <source>
        <strain evidence="4">VT107</strain>
    </source>
</reference>
<gene>
    <name evidence="4" type="ORF">NPX13_g10616</name>
</gene>
<feature type="compositionally biased region" description="Basic and acidic residues" evidence="2">
    <location>
        <begin position="350"/>
        <end position="365"/>
    </location>
</feature>
<feature type="region of interest" description="Disordered" evidence="2">
    <location>
        <begin position="465"/>
        <end position="496"/>
    </location>
</feature>
<dbReference type="AlphaFoldDB" id="A0A9W8N4G0"/>
<keyword evidence="1" id="KW-0175">Coiled coil</keyword>
<dbReference type="PANTHER" id="PTHR42031">
    <property type="entry name" value="KEY LIME PATHOGENICITY PROTEIN"/>
    <property type="match status" value="1"/>
</dbReference>
<feature type="region of interest" description="Disordered" evidence="2">
    <location>
        <begin position="77"/>
        <end position="162"/>
    </location>
</feature>
<proteinExistence type="predicted"/>
<comment type="caution">
    <text evidence="4">The sequence shown here is derived from an EMBL/GenBank/DDBJ whole genome shotgun (WGS) entry which is preliminary data.</text>
</comment>
<dbReference type="PANTHER" id="PTHR42031:SF1">
    <property type="entry name" value="KEY LIME PATHOGENICITY PROTEIN"/>
    <property type="match status" value="1"/>
</dbReference>
<feature type="region of interest" description="Disordered" evidence="2">
    <location>
        <begin position="242"/>
        <end position="263"/>
    </location>
</feature>